<gene>
    <name evidence="5" type="primary">nuoH</name>
    <name evidence="7" type="ORF">AVDCRST_MAG37-2001</name>
</gene>
<dbReference type="Pfam" id="PF00146">
    <property type="entry name" value="NADHdh"/>
    <property type="match status" value="1"/>
</dbReference>
<keyword evidence="7" id="KW-0560">Oxidoreductase</keyword>
<evidence type="ECO:0000256" key="1">
    <source>
        <dbReference type="ARBA" id="ARBA00004141"/>
    </source>
</evidence>
<keyword evidence="5 7" id="KW-0830">Ubiquinone</keyword>
<dbReference type="AlphaFoldDB" id="A0A6J4QM84"/>
<feature type="transmembrane region" description="Helical" evidence="5">
    <location>
        <begin position="189"/>
        <end position="209"/>
    </location>
</feature>
<sequence>MATVLEYLNQEPFRFIVSAGAILFLVLNLAAVFTMAERKVSAYIQLRYGPNRVGPRGLLQPAADVFKLFSKENVAPGRADLWIFLAAPIAMFLPAAVVWMVVPFAPNAVVADLNIAVVFFIAVTSIGALGLIMAGYGSRSTFSLLGAMRGAAQMISYEVPLILSLLGVIMLSGSLSLVDIVNAQSGGFWHWYFLPQFPMFIAFYIAGLAEARRVPFDLPEGESEIVGGFMVEYSGMTWGLIQAAEFASMGLISAITATLFLGGWQPPIEALDLGNFNWIWFGLKTSLLVFTFQWIRWSVPRLRMDQLMDLGWKILVPACLIWLFVTAGAMLLLPSVF</sequence>
<keyword evidence="4 5" id="KW-0472">Membrane</keyword>
<organism evidence="7">
    <name type="scientific">uncultured Rubrobacteraceae bacterium</name>
    <dbReference type="NCBI Taxonomy" id="349277"/>
    <lineage>
        <taxon>Bacteria</taxon>
        <taxon>Bacillati</taxon>
        <taxon>Actinomycetota</taxon>
        <taxon>Rubrobacteria</taxon>
        <taxon>Rubrobacterales</taxon>
        <taxon>Rubrobacteraceae</taxon>
        <taxon>environmental samples</taxon>
    </lineage>
</organism>
<feature type="transmembrane region" description="Helical" evidence="5">
    <location>
        <begin position="315"/>
        <end position="333"/>
    </location>
</feature>
<feature type="transmembrane region" description="Helical" evidence="5">
    <location>
        <begin position="157"/>
        <end position="177"/>
    </location>
</feature>
<feature type="transmembrane region" description="Helical" evidence="5">
    <location>
        <begin position="81"/>
        <end position="102"/>
    </location>
</feature>
<feature type="transmembrane region" description="Helical" evidence="5">
    <location>
        <begin position="276"/>
        <end position="295"/>
    </location>
</feature>
<feature type="transmembrane region" description="Helical" evidence="5">
    <location>
        <begin position="246"/>
        <end position="264"/>
    </location>
</feature>
<feature type="transmembrane region" description="Helical" evidence="5">
    <location>
        <begin position="15"/>
        <end position="36"/>
    </location>
</feature>
<comment type="catalytic activity">
    <reaction evidence="5">
        <text>a quinone + NADH + 5 H(+)(in) = a quinol + NAD(+) + 4 H(+)(out)</text>
        <dbReference type="Rhea" id="RHEA:57888"/>
        <dbReference type="ChEBI" id="CHEBI:15378"/>
        <dbReference type="ChEBI" id="CHEBI:24646"/>
        <dbReference type="ChEBI" id="CHEBI:57540"/>
        <dbReference type="ChEBI" id="CHEBI:57945"/>
        <dbReference type="ChEBI" id="CHEBI:132124"/>
    </reaction>
</comment>
<keyword evidence="5 6" id="KW-0520">NAD</keyword>
<feature type="transmembrane region" description="Helical" evidence="5">
    <location>
        <begin position="114"/>
        <end position="136"/>
    </location>
</feature>
<evidence type="ECO:0000256" key="3">
    <source>
        <dbReference type="ARBA" id="ARBA00022989"/>
    </source>
</evidence>
<dbReference type="GO" id="GO:0048038">
    <property type="term" value="F:quinone binding"/>
    <property type="evidence" value="ECO:0007669"/>
    <property type="project" value="UniProtKB-KW"/>
</dbReference>
<dbReference type="HAMAP" id="MF_01350">
    <property type="entry name" value="NDH1_NuoH"/>
    <property type="match status" value="1"/>
</dbReference>
<protein>
    <recommendedName>
        <fullName evidence="5">NADH-quinone oxidoreductase subunit H</fullName>
        <ecNumber evidence="5">7.1.1.-</ecNumber>
    </recommendedName>
    <alternativeName>
        <fullName evidence="5">NADH dehydrogenase I subunit H</fullName>
    </alternativeName>
    <alternativeName>
        <fullName evidence="5">NDH-1 subunit H</fullName>
    </alternativeName>
</protein>
<evidence type="ECO:0000256" key="2">
    <source>
        <dbReference type="ARBA" id="ARBA00022692"/>
    </source>
</evidence>
<accession>A0A6J4QM84</accession>
<comment type="similarity">
    <text evidence="5 6">Belongs to the complex I subunit 1 family.</text>
</comment>
<comment type="function">
    <text evidence="5">NDH-1 shuttles electrons from NADH, via FMN and iron-sulfur (Fe-S) centers, to quinones in the respiratory chain. The immediate electron acceptor for the enzyme in this species is believed to be ubiquinone. Couples the redox reaction to proton translocation (for every two electrons transferred, four hydrogen ions are translocated across the cytoplasmic membrane), and thus conserves the redox energy in a proton gradient. This subunit may bind ubiquinone.</text>
</comment>
<evidence type="ECO:0000256" key="4">
    <source>
        <dbReference type="ARBA" id="ARBA00023136"/>
    </source>
</evidence>
<keyword evidence="5" id="KW-1278">Translocase</keyword>
<dbReference type="EMBL" id="CADCVD010000094">
    <property type="protein sequence ID" value="CAA9447705.1"/>
    <property type="molecule type" value="Genomic_DNA"/>
</dbReference>
<dbReference type="GO" id="GO:0016655">
    <property type="term" value="F:oxidoreductase activity, acting on NAD(P)H, quinone or similar compound as acceptor"/>
    <property type="evidence" value="ECO:0007669"/>
    <property type="project" value="UniProtKB-UniRule"/>
</dbReference>
<dbReference type="PROSITE" id="PS00668">
    <property type="entry name" value="COMPLEX1_ND1_2"/>
    <property type="match status" value="1"/>
</dbReference>
<dbReference type="PANTHER" id="PTHR11432">
    <property type="entry name" value="NADH DEHYDROGENASE SUBUNIT 1"/>
    <property type="match status" value="1"/>
</dbReference>
<keyword evidence="5" id="KW-0874">Quinone</keyword>
<dbReference type="InterPro" id="IPR001694">
    <property type="entry name" value="NADH_UbQ_OxRdtase_su1/FPO"/>
</dbReference>
<evidence type="ECO:0000256" key="5">
    <source>
        <dbReference type="HAMAP-Rule" id="MF_01350"/>
    </source>
</evidence>
<comment type="subcellular location">
    <subcellularLocation>
        <location evidence="5 6">Cell membrane</location>
        <topology evidence="5 6">Multi-pass membrane protein</topology>
    </subcellularLocation>
    <subcellularLocation>
        <location evidence="1">Membrane</location>
        <topology evidence="1">Multi-pass membrane protein</topology>
    </subcellularLocation>
</comment>
<reference evidence="7" key="1">
    <citation type="submission" date="2020-02" db="EMBL/GenBank/DDBJ databases">
        <authorList>
            <person name="Meier V. D."/>
        </authorList>
    </citation>
    <scope>NUCLEOTIDE SEQUENCE</scope>
    <source>
        <strain evidence="7">AVDCRST_MAG37</strain>
    </source>
</reference>
<dbReference type="PANTHER" id="PTHR11432:SF3">
    <property type="entry name" value="NADH-UBIQUINONE OXIDOREDUCTASE CHAIN 1"/>
    <property type="match status" value="1"/>
</dbReference>
<keyword evidence="3 5" id="KW-1133">Transmembrane helix</keyword>
<name>A0A6J4QM84_9ACTN</name>
<comment type="subunit">
    <text evidence="5">NDH-1 is composed of 14 different subunits. Subunits NuoA, H, J, K, L, M, N constitute the membrane sector of the complex.</text>
</comment>
<dbReference type="NCBIfam" id="NF004741">
    <property type="entry name" value="PRK06076.1-2"/>
    <property type="match status" value="1"/>
</dbReference>
<keyword evidence="5" id="KW-1003">Cell membrane</keyword>
<evidence type="ECO:0000256" key="6">
    <source>
        <dbReference type="RuleBase" id="RU000471"/>
    </source>
</evidence>
<proteinExistence type="inferred from homology"/>
<keyword evidence="2 5" id="KW-0812">Transmembrane</keyword>
<dbReference type="EC" id="7.1.1.-" evidence="5"/>
<dbReference type="GO" id="GO:0009060">
    <property type="term" value="P:aerobic respiration"/>
    <property type="evidence" value="ECO:0007669"/>
    <property type="project" value="TreeGrafter"/>
</dbReference>
<dbReference type="GO" id="GO:0003954">
    <property type="term" value="F:NADH dehydrogenase activity"/>
    <property type="evidence" value="ECO:0007669"/>
    <property type="project" value="TreeGrafter"/>
</dbReference>
<evidence type="ECO:0000313" key="7">
    <source>
        <dbReference type="EMBL" id="CAA9447705.1"/>
    </source>
</evidence>
<dbReference type="GO" id="GO:0005886">
    <property type="term" value="C:plasma membrane"/>
    <property type="evidence" value="ECO:0007669"/>
    <property type="project" value="UniProtKB-SubCell"/>
</dbReference>
<dbReference type="InterPro" id="IPR018086">
    <property type="entry name" value="NADH_UbQ_OxRdtase_su1_CS"/>
</dbReference>